<dbReference type="InterPro" id="IPR036412">
    <property type="entry name" value="HAD-like_sf"/>
</dbReference>
<reference evidence="1 2" key="1">
    <citation type="submission" date="2014-10" db="EMBL/GenBank/DDBJ databases">
        <title>Genome sequence of Micropolyspora internatus JCM3315.</title>
        <authorList>
            <person name="Shin S.-K."/>
            <person name="Yi H."/>
        </authorList>
    </citation>
    <scope>NUCLEOTIDE SEQUENCE [LARGE SCALE GENOMIC DNA]</scope>
    <source>
        <strain evidence="1 2">JCM 3315</strain>
    </source>
</reference>
<dbReference type="Pfam" id="PF00702">
    <property type="entry name" value="Hydrolase"/>
    <property type="match status" value="1"/>
</dbReference>
<name>A0A837DFH3_9PSEU</name>
<sequence>MVRGLVLDHAGVLTDVDGWRLLEAVRWARTRGVRTALLSNAAGGSEARRGLGDCFDVFVFSGEVGVAKPDVAVYRLTADRLGVAVDECVFVDDSPRNVAGAVAAGMIGVRHVNVDETLAELSVLIPGLDRGTD</sequence>
<dbReference type="InterPro" id="IPR052898">
    <property type="entry name" value="ACAD10-like"/>
</dbReference>
<proteinExistence type="predicted"/>
<dbReference type="Proteomes" id="UP000030848">
    <property type="component" value="Unassembled WGS sequence"/>
</dbReference>
<organism evidence="1 2">
    <name type="scientific">Saccharomonospora viridis</name>
    <dbReference type="NCBI Taxonomy" id="1852"/>
    <lineage>
        <taxon>Bacteria</taxon>
        <taxon>Bacillati</taxon>
        <taxon>Actinomycetota</taxon>
        <taxon>Actinomycetes</taxon>
        <taxon>Pseudonocardiales</taxon>
        <taxon>Pseudonocardiaceae</taxon>
        <taxon>Saccharomonospora</taxon>
    </lineage>
</organism>
<dbReference type="AlphaFoldDB" id="A0A837DFH3"/>
<dbReference type="EMBL" id="JRZE01000001">
    <property type="protein sequence ID" value="KHF46042.1"/>
    <property type="molecule type" value="Genomic_DNA"/>
</dbReference>
<dbReference type="OMA" id="RTWLEGG"/>
<dbReference type="PANTHER" id="PTHR47829">
    <property type="entry name" value="HYDROLASE, PUTATIVE (AFU_ORTHOLOGUE AFUA_1G12880)-RELATED"/>
    <property type="match status" value="1"/>
</dbReference>
<dbReference type="RefSeq" id="WP_015787374.1">
    <property type="nucleotide sequence ID" value="NZ_FOWS01000003.1"/>
</dbReference>
<dbReference type="Gene3D" id="3.40.50.1000">
    <property type="entry name" value="HAD superfamily/HAD-like"/>
    <property type="match status" value="1"/>
</dbReference>
<dbReference type="InterPro" id="IPR023214">
    <property type="entry name" value="HAD_sf"/>
</dbReference>
<dbReference type="PANTHER" id="PTHR47829:SF1">
    <property type="entry name" value="HAD FAMILY PHOSPHATASE"/>
    <property type="match status" value="1"/>
</dbReference>
<accession>A0A837DFH3</accession>
<comment type="caution">
    <text evidence="1">The sequence shown here is derived from an EMBL/GenBank/DDBJ whole genome shotgun (WGS) entry which is preliminary data.</text>
</comment>
<dbReference type="NCBIfam" id="TIGR01509">
    <property type="entry name" value="HAD-SF-IA-v3"/>
    <property type="match status" value="1"/>
</dbReference>
<dbReference type="SUPFAM" id="SSF56784">
    <property type="entry name" value="HAD-like"/>
    <property type="match status" value="1"/>
</dbReference>
<gene>
    <name evidence="1" type="ORF">MINT15_03430</name>
</gene>
<dbReference type="OrthoDB" id="9795007at2"/>
<dbReference type="InterPro" id="IPR006439">
    <property type="entry name" value="HAD-SF_hydro_IA"/>
</dbReference>
<protein>
    <submittedName>
        <fullName evidence="1">Haloacid dehalogenase</fullName>
    </submittedName>
</protein>
<evidence type="ECO:0000313" key="2">
    <source>
        <dbReference type="Proteomes" id="UP000030848"/>
    </source>
</evidence>
<evidence type="ECO:0000313" key="1">
    <source>
        <dbReference type="EMBL" id="KHF46042.1"/>
    </source>
</evidence>